<dbReference type="Proteomes" id="UP001142444">
    <property type="component" value="Unassembled WGS sequence"/>
</dbReference>
<reference evidence="1" key="1">
    <citation type="submission" date="2022-11" db="EMBL/GenBank/DDBJ databases">
        <authorList>
            <person name="Kamali M."/>
            <person name="Peak L."/>
            <person name="Go Y.Y."/>
            <person name="Balasuriya U.B.R."/>
            <person name="Carossino M."/>
        </authorList>
    </citation>
    <scope>NUCLEOTIDE SEQUENCE</scope>
    <source>
        <strain evidence="1">4524</strain>
    </source>
</reference>
<comment type="caution">
    <text evidence="1">The sequence shown here is derived from an EMBL/GenBank/DDBJ whole genome shotgun (WGS) entry which is preliminary data.</text>
</comment>
<evidence type="ECO:0000313" key="2">
    <source>
        <dbReference type="Proteomes" id="UP001142444"/>
    </source>
</evidence>
<dbReference type="KEGG" id="aeu:ACEE_02895"/>
<accession>A0A0A7MDN0</accession>
<protein>
    <submittedName>
        <fullName evidence="1">Uncharacterized protein</fullName>
    </submittedName>
</protein>
<sequence length="81" mass="9080">MKVNVQCKYCKSSNLSVRTSEALSVNTVKSIVFCNNCHRVEMTVISEITNVKLANYHESKEALVATKPLKDIDPNQQNLPI</sequence>
<reference evidence="1" key="2">
    <citation type="journal article" date="2023" name="Pathogens">
        <title>Pathological Features and Genomic Characterization of an Actinobacillus equuli subsp. equuli Bearing Unique Virulence-Associated Genes from an Adult Horse with Pleuropneumonia.</title>
        <authorList>
            <person name="Kamali M."/>
            <person name="Carossino M."/>
            <person name="Del Piero F."/>
            <person name="Peak L."/>
            <person name="Mitchell M.S."/>
            <person name="Willette J."/>
            <person name="Baker R."/>
            <person name="Li F."/>
            <person name="Kenez A."/>
            <person name="Balasuriya U.B.R."/>
            <person name="Go Y.Y."/>
        </authorList>
    </citation>
    <scope>NUCLEOTIDE SEQUENCE</scope>
    <source>
        <strain evidence="1">4524</strain>
    </source>
</reference>
<gene>
    <name evidence="1" type="ORF">OQ257_05530</name>
</gene>
<dbReference type="AlphaFoldDB" id="A0A0A7MDN0"/>
<evidence type="ECO:0000313" key="1">
    <source>
        <dbReference type="EMBL" id="MDE8034624.1"/>
    </source>
</evidence>
<dbReference type="RefSeq" id="WP_052190378.1">
    <property type="nucleotide sequence ID" value="NZ_CBCRTM010000002.1"/>
</dbReference>
<organism evidence="1 2">
    <name type="scientific">Actinobacillus equuli subsp. equuli</name>
    <dbReference type="NCBI Taxonomy" id="202947"/>
    <lineage>
        <taxon>Bacteria</taxon>
        <taxon>Pseudomonadati</taxon>
        <taxon>Pseudomonadota</taxon>
        <taxon>Gammaproteobacteria</taxon>
        <taxon>Pasteurellales</taxon>
        <taxon>Pasteurellaceae</taxon>
        <taxon>Actinobacillus</taxon>
    </lineage>
</organism>
<keyword evidence="2" id="KW-1185">Reference proteome</keyword>
<name>A0A0A7MDN0_ACTEU</name>
<proteinExistence type="predicted"/>
<dbReference type="EMBL" id="JAPHVQ010000004">
    <property type="protein sequence ID" value="MDE8034624.1"/>
    <property type="molecule type" value="Genomic_DNA"/>
</dbReference>